<reference evidence="1" key="2">
    <citation type="submission" date="2004-02" db="EMBL/GenBank/DDBJ databases">
        <authorList>
            <consortium name="Genoscope"/>
            <consortium name="Whitehead Institute Centre for Genome Research"/>
        </authorList>
    </citation>
    <scope>NUCLEOTIDE SEQUENCE</scope>
</reference>
<protein>
    <submittedName>
        <fullName evidence="1">Chromosome 15 SCAF14542, whole genome shotgun sequence</fullName>
    </submittedName>
</protein>
<proteinExistence type="predicted"/>
<evidence type="ECO:0000313" key="1">
    <source>
        <dbReference type="EMBL" id="CAF97776.1"/>
    </source>
</evidence>
<dbReference type="KEGG" id="tng:GSTEN00015256G001"/>
<dbReference type="EMBL" id="CAAE01014542">
    <property type="protein sequence ID" value="CAF97776.1"/>
    <property type="molecule type" value="Genomic_DNA"/>
</dbReference>
<sequence>MTDYSFEEAMFCLESQSPKRYKGTKLAYQLWIMLQSTCQTGSFVGTSSSDQKRKKSQQAPILVHGQFKWMHG</sequence>
<name>Q4SNK6_TETNG</name>
<accession>Q4SNK6</accession>
<dbReference type="AlphaFoldDB" id="Q4SNK6"/>
<organism evidence="1">
    <name type="scientific">Tetraodon nigroviridis</name>
    <name type="common">Spotted green pufferfish</name>
    <name type="synonym">Chelonodon nigroviridis</name>
    <dbReference type="NCBI Taxonomy" id="99883"/>
    <lineage>
        <taxon>Eukaryota</taxon>
        <taxon>Metazoa</taxon>
        <taxon>Chordata</taxon>
        <taxon>Craniata</taxon>
        <taxon>Vertebrata</taxon>
        <taxon>Euteleostomi</taxon>
        <taxon>Actinopterygii</taxon>
        <taxon>Neopterygii</taxon>
        <taxon>Teleostei</taxon>
        <taxon>Neoteleostei</taxon>
        <taxon>Acanthomorphata</taxon>
        <taxon>Eupercaria</taxon>
        <taxon>Tetraodontiformes</taxon>
        <taxon>Tetradontoidea</taxon>
        <taxon>Tetraodontidae</taxon>
        <taxon>Tetraodon</taxon>
    </lineage>
</organism>
<gene>
    <name evidence="1" type="ORF">GSTENG00015256001</name>
</gene>
<reference evidence="1" key="1">
    <citation type="journal article" date="2004" name="Nature">
        <title>Genome duplication in the teleost fish Tetraodon nigroviridis reveals the early vertebrate proto-karyotype.</title>
        <authorList>
            <person name="Jaillon O."/>
            <person name="Aury J.-M."/>
            <person name="Brunet F."/>
            <person name="Petit J.-L."/>
            <person name="Stange-Thomann N."/>
            <person name="Mauceli E."/>
            <person name="Bouneau L."/>
            <person name="Fischer C."/>
            <person name="Ozouf-Costaz C."/>
            <person name="Bernot A."/>
            <person name="Nicaud S."/>
            <person name="Jaffe D."/>
            <person name="Fisher S."/>
            <person name="Lutfalla G."/>
            <person name="Dossat C."/>
            <person name="Segurens B."/>
            <person name="Dasilva C."/>
            <person name="Salanoubat M."/>
            <person name="Levy M."/>
            <person name="Boudet N."/>
            <person name="Castellano S."/>
            <person name="Anthouard V."/>
            <person name="Jubin C."/>
            <person name="Castelli V."/>
            <person name="Katinka M."/>
            <person name="Vacherie B."/>
            <person name="Biemont C."/>
            <person name="Skalli Z."/>
            <person name="Cattolico L."/>
            <person name="Poulain J."/>
            <person name="De Berardinis V."/>
            <person name="Cruaud C."/>
            <person name="Duprat S."/>
            <person name="Brottier P."/>
            <person name="Coutanceau J.-P."/>
            <person name="Gouzy J."/>
            <person name="Parra G."/>
            <person name="Lardier G."/>
            <person name="Chapple C."/>
            <person name="McKernan K.J."/>
            <person name="McEwan P."/>
            <person name="Bosak S."/>
            <person name="Kellis M."/>
            <person name="Volff J.-N."/>
            <person name="Guigo R."/>
            <person name="Zody M.C."/>
            <person name="Mesirov J."/>
            <person name="Lindblad-Toh K."/>
            <person name="Birren B."/>
            <person name="Nusbaum C."/>
            <person name="Kahn D."/>
            <person name="Robinson-Rechavi M."/>
            <person name="Laudet V."/>
            <person name="Schachter V."/>
            <person name="Quetier F."/>
            <person name="Saurin W."/>
            <person name="Scarpelli C."/>
            <person name="Wincker P."/>
            <person name="Lander E.S."/>
            <person name="Weissenbach J."/>
            <person name="Roest Crollius H."/>
        </authorList>
    </citation>
    <scope>NUCLEOTIDE SEQUENCE [LARGE SCALE GENOMIC DNA]</scope>
</reference>